<reference evidence="2" key="2">
    <citation type="submission" date="2020-11" db="EMBL/GenBank/DDBJ databases">
        <authorList>
            <person name="McCartney M.A."/>
            <person name="Auch B."/>
            <person name="Kono T."/>
            <person name="Mallez S."/>
            <person name="Becker A."/>
            <person name="Gohl D.M."/>
            <person name="Silverstein K.A.T."/>
            <person name="Koren S."/>
            <person name="Bechman K.B."/>
            <person name="Herman A."/>
            <person name="Abrahante J.E."/>
            <person name="Garbe J."/>
        </authorList>
    </citation>
    <scope>NUCLEOTIDE SEQUENCE</scope>
    <source>
        <strain evidence="2">Duluth1</strain>
        <tissue evidence="2">Whole animal</tissue>
    </source>
</reference>
<evidence type="ECO:0000313" key="2">
    <source>
        <dbReference type="EMBL" id="KAH3836929.1"/>
    </source>
</evidence>
<dbReference type="AlphaFoldDB" id="A0A9D4KCL3"/>
<comment type="caution">
    <text evidence="2">The sequence shown here is derived from an EMBL/GenBank/DDBJ whole genome shotgun (WGS) entry which is preliminary data.</text>
</comment>
<dbReference type="Proteomes" id="UP000828390">
    <property type="component" value="Unassembled WGS sequence"/>
</dbReference>
<sequence>MNNLQINAAFTPCSRRPRQSRFGPPWRKRDERETTKGNGIAKRDTTGLPWLPCQNFKLSKNVPRQSRRK</sequence>
<keyword evidence="3" id="KW-1185">Reference proteome</keyword>
<protein>
    <submittedName>
        <fullName evidence="2">Uncharacterized protein</fullName>
    </submittedName>
</protein>
<name>A0A9D4KCL3_DREPO</name>
<dbReference type="EMBL" id="JAIWYP010000004">
    <property type="protein sequence ID" value="KAH3836929.1"/>
    <property type="molecule type" value="Genomic_DNA"/>
</dbReference>
<evidence type="ECO:0000313" key="3">
    <source>
        <dbReference type="Proteomes" id="UP000828390"/>
    </source>
</evidence>
<reference evidence="2" key="1">
    <citation type="journal article" date="2019" name="bioRxiv">
        <title>The Genome of the Zebra Mussel, Dreissena polymorpha: A Resource for Invasive Species Research.</title>
        <authorList>
            <person name="McCartney M.A."/>
            <person name="Auch B."/>
            <person name="Kono T."/>
            <person name="Mallez S."/>
            <person name="Zhang Y."/>
            <person name="Obille A."/>
            <person name="Becker A."/>
            <person name="Abrahante J.E."/>
            <person name="Garbe J."/>
            <person name="Badalamenti J.P."/>
            <person name="Herman A."/>
            <person name="Mangelson H."/>
            <person name="Liachko I."/>
            <person name="Sullivan S."/>
            <person name="Sone E.D."/>
            <person name="Koren S."/>
            <person name="Silverstein K.A.T."/>
            <person name="Beckman K.B."/>
            <person name="Gohl D.M."/>
        </authorList>
    </citation>
    <scope>NUCLEOTIDE SEQUENCE</scope>
    <source>
        <strain evidence="2">Duluth1</strain>
        <tissue evidence="2">Whole animal</tissue>
    </source>
</reference>
<feature type="region of interest" description="Disordered" evidence="1">
    <location>
        <begin position="1"/>
        <end position="69"/>
    </location>
</feature>
<gene>
    <name evidence="2" type="ORF">DPMN_110305</name>
</gene>
<feature type="compositionally biased region" description="Polar residues" evidence="1">
    <location>
        <begin position="56"/>
        <end position="69"/>
    </location>
</feature>
<feature type="compositionally biased region" description="Basic and acidic residues" evidence="1">
    <location>
        <begin position="27"/>
        <end position="45"/>
    </location>
</feature>
<evidence type="ECO:0000256" key="1">
    <source>
        <dbReference type="SAM" id="MobiDB-lite"/>
    </source>
</evidence>
<organism evidence="2 3">
    <name type="scientific">Dreissena polymorpha</name>
    <name type="common">Zebra mussel</name>
    <name type="synonym">Mytilus polymorpha</name>
    <dbReference type="NCBI Taxonomy" id="45954"/>
    <lineage>
        <taxon>Eukaryota</taxon>
        <taxon>Metazoa</taxon>
        <taxon>Spiralia</taxon>
        <taxon>Lophotrochozoa</taxon>
        <taxon>Mollusca</taxon>
        <taxon>Bivalvia</taxon>
        <taxon>Autobranchia</taxon>
        <taxon>Heteroconchia</taxon>
        <taxon>Euheterodonta</taxon>
        <taxon>Imparidentia</taxon>
        <taxon>Neoheterodontei</taxon>
        <taxon>Myida</taxon>
        <taxon>Dreissenoidea</taxon>
        <taxon>Dreissenidae</taxon>
        <taxon>Dreissena</taxon>
    </lineage>
</organism>
<accession>A0A9D4KCL3</accession>
<proteinExistence type="predicted"/>